<keyword evidence="4" id="KW-0804">Transcription</keyword>
<name>A0AA41FKH0_9FIRM</name>
<evidence type="ECO:0000256" key="1">
    <source>
        <dbReference type="ARBA" id="ARBA00009437"/>
    </source>
</evidence>
<dbReference type="FunFam" id="1.10.10.10:FF:000001">
    <property type="entry name" value="LysR family transcriptional regulator"/>
    <property type="match status" value="1"/>
</dbReference>
<dbReference type="AlphaFoldDB" id="A0AA41FKH0"/>
<evidence type="ECO:0000256" key="3">
    <source>
        <dbReference type="ARBA" id="ARBA00023125"/>
    </source>
</evidence>
<dbReference type="PANTHER" id="PTHR30126:SF39">
    <property type="entry name" value="HTH-TYPE TRANSCRIPTIONAL REGULATOR CYSL"/>
    <property type="match status" value="1"/>
</dbReference>
<dbReference type="PANTHER" id="PTHR30126">
    <property type="entry name" value="HTH-TYPE TRANSCRIPTIONAL REGULATOR"/>
    <property type="match status" value="1"/>
</dbReference>
<dbReference type="PRINTS" id="PR00039">
    <property type="entry name" value="HTHLYSR"/>
</dbReference>
<gene>
    <name evidence="6" type="ORF">GPL26_27720</name>
</gene>
<dbReference type="Pfam" id="PF03466">
    <property type="entry name" value="LysR_substrate"/>
    <property type="match status" value="1"/>
</dbReference>
<comment type="caution">
    <text evidence="6">The sequence shown here is derived from an EMBL/GenBank/DDBJ whole genome shotgun (WGS) entry which is preliminary data.</text>
</comment>
<dbReference type="InterPro" id="IPR005119">
    <property type="entry name" value="LysR_subst-bd"/>
</dbReference>
<proteinExistence type="inferred from homology"/>
<evidence type="ECO:0000313" key="7">
    <source>
        <dbReference type="Proteomes" id="UP000708338"/>
    </source>
</evidence>
<evidence type="ECO:0000256" key="4">
    <source>
        <dbReference type="ARBA" id="ARBA00023163"/>
    </source>
</evidence>
<protein>
    <submittedName>
        <fullName evidence="6">LysR family transcriptional regulator</fullName>
    </submittedName>
</protein>
<dbReference type="Pfam" id="PF00126">
    <property type="entry name" value="HTH_1"/>
    <property type="match status" value="1"/>
</dbReference>
<dbReference type="InterPro" id="IPR036388">
    <property type="entry name" value="WH-like_DNA-bd_sf"/>
</dbReference>
<dbReference type="Gene3D" id="1.10.10.10">
    <property type="entry name" value="Winged helix-like DNA-binding domain superfamily/Winged helix DNA-binding domain"/>
    <property type="match status" value="1"/>
</dbReference>
<accession>A0AA41FKH0</accession>
<dbReference type="EMBL" id="WQPS01000139">
    <property type="protein sequence ID" value="MBT9813366.1"/>
    <property type="molecule type" value="Genomic_DNA"/>
</dbReference>
<reference evidence="6" key="1">
    <citation type="journal article" date="2021" name="Gut Microbes">
        <title>A synthetic consortium of 100 gut commensals modulates the composition and function in a colon model of the microbiome of elderly subjects.</title>
        <authorList>
            <person name="Perez M."/>
            <person name="Ntemiri A."/>
            <person name="Tan H."/>
            <person name="Harris H.M.B."/>
            <person name="Roager H.M."/>
            <person name="Ribiere C."/>
            <person name="O'Toole P.W."/>
        </authorList>
    </citation>
    <scope>NUCLEOTIDE SEQUENCE</scope>
    <source>
        <strain evidence="6">MCC335</strain>
    </source>
</reference>
<organism evidence="6 7">
    <name type="scientific">Enterocloster citroniae</name>
    <dbReference type="NCBI Taxonomy" id="358743"/>
    <lineage>
        <taxon>Bacteria</taxon>
        <taxon>Bacillati</taxon>
        <taxon>Bacillota</taxon>
        <taxon>Clostridia</taxon>
        <taxon>Lachnospirales</taxon>
        <taxon>Lachnospiraceae</taxon>
        <taxon>Enterocloster</taxon>
    </lineage>
</organism>
<dbReference type="InterPro" id="IPR036390">
    <property type="entry name" value="WH_DNA-bd_sf"/>
</dbReference>
<feature type="domain" description="HTH lysR-type" evidence="5">
    <location>
        <begin position="1"/>
        <end position="58"/>
    </location>
</feature>
<dbReference type="PROSITE" id="PS50931">
    <property type="entry name" value="HTH_LYSR"/>
    <property type="match status" value="1"/>
</dbReference>
<evidence type="ECO:0000256" key="2">
    <source>
        <dbReference type="ARBA" id="ARBA00023015"/>
    </source>
</evidence>
<sequence length="296" mass="33811">MDIHKIFSFCAVVDQGSLSQAAKALYCSQPALSKQIHSLEAEIGYPLFDRTGKKMALNKNGQLLYQFGRHLEKDFNQLKADLYSSNHSYGHEISFGATNFIGIYLLPPILSGFKKQYPDIPINFTVNFFPNILNMLDQDVISFAIIPEDEETTQNPGYICRPFYDDEMRVVFPPSHPLSGKKQIMPEDLLDYPFLISQIQSATRKFVLSRLQSYGIHLGNVLNMYNTEAIKQGILNGMGISVLSRYSVLNEEQNGRICTMPLQGIDIMRRLYFIHKKSHILSKEEMLFINSFFKEA</sequence>
<dbReference type="SUPFAM" id="SSF46785">
    <property type="entry name" value="Winged helix' DNA-binding domain"/>
    <property type="match status" value="1"/>
</dbReference>
<evidence type="ECO:0000313" key="6">
    <source>
        <dbReference type="EMBL" id="MBT9813366.1"/>
    </source>
</evidence>
<dbReference type="GO" id="GO:0000976">
    <property type="term" value="F:transcription cis-regulatory region binding"/>
    <property type="evidence" value="ECO:0007669"/>
    <property type="project" value="TreeGrafter"/>
</dbReference>
<keyword evidence="2" id="KW-0805">Transcription regulation</keyword>
<dbReference type="RefSeq" id="WP_007866446.1">
    <property type="nucleotide sequence ID" value="NZ_CABJDD010000001.1"/>
</dbReference>
<comment type="similarity">
    <text evidence="1">Belongs to the LysR transcriptional regulatory family.</text>
</comment>
<dbReference type="Proteomes" id="UP000708338">
    <property type="component" value="Unassembled WGS sequence"/>
</dbReference>
<dbReference type="InterPro" id="IPR000847">
    <property type="entry name" value="LysR_HTH_N"/>
</dbReference>
<dbReference type="Gene3D" id="3.40.190.10">
    <property type="entry name" value="Periplasmic binding protein-like II"/>
    <property type="match status" value="2"/>
</dbReference>
<evidence type="ECO:0000259" key="5">
    <source>
        <dbReference type="PROSITE" id="PS50931"/>
    </source>
</evidence>
<keyword evidence="3" id="KW-0238">DNA-binding</keyword>
<dbReference type="SUPFAM" id="SSF53850">
    <property type="entry name" value="Periplasmic binding protein-like II"/>
    <property type="match status" value="1"/>
</dbReference>
<dbReference type="GO" id="GO:0003700">
    <property type="term" value="F:DNA-binding transcription factor activity"/>
    <property type="evidence" value="ECO:0007669"/>
    <property type="project" value="InterPro"/>
</dbReference>